<evidence type="ECO:0000313" key="4">
    <source>
        <dbReference type="Proteomes" id="UP001597063"/>
    </source>
</evidence>
<dbReference type="InterPro" id="IPR002563">
    <property type="entry name" value="Flavin_Rdtase-like_dom"/>
</dbReference>
<sequence>MPQERTETFTTADADALRAAMGSFPTGVAVITSGTGADTHAVTASSLTSVSLDPLLVLISIRSDGKIRHEIEKAEAFTVNILNAGQEHLAREFARRDRPEGEAALRRIGRLTGPAGGALVPGAVAGLECTLETRYVGGDHVIFLGRVHAIHTAGIDDRPLVSYHGEFASVTTEPRPGVYLG</sequence>
<dbReference type="SUPFAM" id="SSF50475">
    <property type="entry name" value="FMN-binding split barrel"/>
    <property type="match status" value="1"/>
</dbReference>
<dbReference type="Pfam" id="PF01613">
    <property type="entry name" value="Flavin_Reduct"/>
    <property type="match status" value="1"/>
</dbReference>
<gene>
    <name evidence="3" type="ORF">ACFQZM_29740</name>
</gene>
<evidence type="ECO:0000259" key="2">
    <source>
        <dbReference type="SMART" id="SM00903"/>
    </source>
</evidence>
<dbReference type="Proteomes" id="UP001597063">
    <property type="component" value="Unassembled WGS sequence"/>
</dbReference>
<dbReference type="EMBL" id="JBHTGP010000015">
    <property type="protein sequence ID" value="MFD0688709.1"/>
    <property type="molecule type" value="Genomic_DNA"/>
</dbReference>
<reference evidence="4" key="1">
    <citation type="journal article" date="2019" name="Int. J. Syst. Evol. Microbiol.">
        <title>The Global Catalogue of Microorganisms (GCM) 10K type strain sequencing project: providing services to taxonomists for standard genome sequencing and annotation.</title>
        <authorList>
            <consortium name="The Broad Institute Genomics Platform"/>
            <consortium name="The Broad Institute Genome Sequencing Center for Infectious Disease"/>
            <person name="Wu L."/>
            <person name="Ma J."/>
        </authorList>
    </citation>
    <scope>NUCLEOTIDE SEQUENCE [LARGE SCALE GENOMIC DNA]</scope>
    <source>
        <strain evidence="4">JCM 9371</strain>
    </source>
</reference>
<dbReference type="EC" id="1.5.1.-" evidence="3"/>
<feature type="domain" description="Flavin reductase like" evidence="2">
    <location>
        <begin position="21"/>
        <end position="169"/>
    </location>
</feature>
<proteinExistence type="predicted"/>
<name>A0ABW2XRL5_9ACTN</name>
<dbReference type="Gene3D" id="2.30.110.10">
    <property type="entry name" value="Electron Transport, Fmn-binding Protein, Chain A"/>
    <property type="match status" value="1"/>
</dbReference>
<evidence type="ECO:0000313" key="3">
    <source>
        <dbReference type="EMBL" id="MFD0688709.1"/>
    </source>
</evidence>
<keyword evidence="1 3" id="KW-0560">Oxidoreductase</keyword>
<evidence type="ECO:0000256" key="1">
    <source>
        <dbReference type="ARBA" id="ARBA00023002"/>
    </source>
</evidence>
<organism evidence="3 4">
    <name type="scientific">Actinomadura fibrosa</name>
    <dbReference type="NCBI Taxonomy" id="111802"/>
    <lineage>
        <taxon>Bacteria</taxon>
        <taxon>Bacillati</taxon>
        <taxon>Actinomycetota</taxon>
        <taxon>Actinomycetes</taxon>
        <taxon>Streptosporangiales</taxon>
        <taxon>Thermomonosporaceae</taxon>
        <taxon>Actinomadura</taxon>
    </lineage>
</organism>
<protein>
    <submittedName>
        <fullName evidence="3">Flavin reductase family protein</fullName>
        <ecNumber evidence="3">1.5.1.-</ecNumber>
    </submittedName>
</protein>
<keyword evidence="4" id="KW-1185">Reference proteome</keyword>
<dbReference type="RefSeq" id="WP_131755097.1">
    <property type="nucleotide sequence ID" value="NZ_CAACUY010000003.1"/>
</dbReference>
<dbReference type="PANTHER" id="PTHR30466">
    <property type="entry name" value="FLAVIN REDUCTASE"/>
    <property type="match status" value="1"/>
</dbReference>
<dbReference type="SMART" id="SM00903">
    <property type="entry name" value="Flavin_Reduct"/>
    <property type="match status" value="1"/>
</dbReference>
<accession>A0ABW2XRL5</accession>
<dbReference type="InterPro" id="IPR012349">
    <property type="entry name" value="Split_barrel_FMN-bd"/>
</dbReference>
<dbReference type="GO" id="GO:0016491">
    <property type="term" value="F:oxidoreductase activity"/>
    <property type="evidence" value="ECO:0007669"/>
    <property type="project" value="UniProtKB-KW"/>
</dbReference>
<comment type="caution">
    <text evidence="3">The sequence shown here is derived from an EMBL/GenBank/DDBJ whole genome shotgun (WGS) entry which is preliminary data.</text>
</comment>
<dbReference type="InterPro" id="IPR050268">
    <property type="entry name" value="NADH-dep_flavin_reductase"/>
</dbReference>
<dbReference type="PANTHER" id="PTHR30466:SF1">
    <property type="entry name" value="FMN REDUCTASE (NADH) RUTF"/>
    <property type="match status" value="1"/>
</dbReference>